<keyword evidence="3" id="KW-1185">Reference proteome</keyword>
<gene>
    <name evidence="2" type="ORF">AMD00_17420</name>
</gene>
<proteinExistence type="predicted"/>
<sequence length="87" mass="10134">MRYVNAQDIIPQKLLAELQQYVQGDLLYIPKPEKNRVKWGVHSGERKRLSIRNAQIRDAFRSGSSLTNLAEEYNLSVETIKKIIYTK</sequence>
<dbReference type="OrthoDB" id="9800398at2"/>
<dbReference type="PANTHER" id="PTHR37812">
    <property type="entry name" value="MU-LIKE PROPHAGE FLUMU PROTEIN C"/>
    <property type="match status" value="1"/>
</dbReference>
<dbReference type="RefSeq" id="WP_053418248.1">
    <property type="nucleotide sequence ID" value="NZ_JBHVNE010000001.1"/>
</dbReference>
<comment type="caution">
    <text evidence="2">The sequence shown here is derived from an EMBL/GenBank/DDBJ whole genome shotgun (WGS) entry which is preliminary data.</text>
</comment>
<dbReference type="Pfam" id="PF08765">
    <property type="entry name" value="Mor"/>
    <property type="match status" value="1"/>
</dbReference>
<dbReference type="NCBIfam" id="NF040785">
    <property type="entry name" value="CD3324_fam"/>
    <property type="match status" value="1"/>
</dbReference>
<dbReference type="InterPro" id="IPR052411">
    <property type="entry name" value="c-mor_Regulatory_Protein"/>
</dbReference>
<dbReference type="InterPro" id="IPR009057">
    <property type="entry name" value="Homeodomain-like_sf"/>
</dbReference>
<name>A0A0M0LG62_9BACL</name>
<dbReference type="GeneID" id="301137874"/>
<dbReference type="EMBL" id="LILB01000005">
    <property type="protein sequence ID" value="KOO50070.1"/>
    <property type="molecule type" value="Genomic_DNA"/>
</dbReference>
<dbReference type="STRING" id="263475.AMD00_17420"/>
<protein>
    <recommendedName>
        <fullName evidence="1">Mor transcription activator domain-containing protein</fullName>
    </recommendedName>
</protein>
<dbReference type="PANTHER" id="PTHR37812:SF1">
    <property type="entry name" value="MU-LIKE PROPHAGE FLUMU PROTEIN C"/>
    <property type="match status" value="1"/>
</dbReference>
<feature type="domain" description="Mor transcription activator" evidence="1">
    <location>
        <begin position="10"/>
        <end position="84"/>
    </location>
</feature>
<reference evidence="3" key="1">
    <citation type="submission" date="2015-08" db="EMBL/GenBank/DDBJ databases">
        <title>Fjat-10028 dsm 16317.</title>
        <authorList>
            <person name="Liu B."/>
            <person name="Wang J."/>
            <person name="Zhu Y."/>
            <person name="Liu G."/>
            <person name="Chen Q."/>
            <person name="Chen Z."/>
            <person name="Lan J."/>
            <person name="Che J."/>
            <person name="Ge C."/>
            <person name="Shi H."/>
            <person name="Pan Z."/>
            <person name="Liu X."/>
        </authorList>
    </citation>
    <scope>NUCLEOTIDE SEQUENCE [LARGE SCALE GENOMIC DNA]</scope>
    <source>
        <strain evidence="3">DSM 16317</strain>
    </source>
</reference>
<evidence type="ECO:0000313" key="3">
    <source>
        <dbReference type="Proteomes" id="UP000036867"/>
    </source>
</evidence>
<dbReference type="Gene3D" id="1.10.10.60">
    <property type="entry name" value="Homeodomain-like"/>
    <property type="match status" value="1"/>
</dbReference>
<organism evidence="2 3">
    <name type="scientific">Viridibacillus arvi</name>
    <dbReference type="NCBI Taxonomy" id="263475"/>
    <lineage>
        <taxon>Bacteria</taxon>
        <taxon>Bacillati</taxon>
        <taxon>Bacillota</taxon>
        <taxon>Bacilli</taxon>
        <taxon>Bacillales</taxon>
        <taxon>Caryophanaceae</taxon>
        <taxon>Viridibacillus</taxon>
    </lineage>
</organism>
<evidence type="ECO:0000259" key="1">
    <source>
        <dbReference type="Pfam" id="PF08765"/>
    </source>
</evidence>
<dbReference type="Proteomes" id="UP000036867">
    <property type="component" value="Unassembled WGS sequence"/>
</dbReference>
<dbReference type="AlphaFoldDB" id="A0A0M0LG62"/>
<dbReference type="InterPro" id="IPR049739">
    <property type="entry name" value="YraL-like"/>
</dbReference>
<dbReference type="SUPFAM" id="SSF46689">
    <property type="entry name" value="Homeodomain-like"/>
    <property type="match status" value="1"/>
</dbReference>
<evidence type="ECO:0000313" key="2">
    <source>
        <dbReference type="EMBL" id="KOO50070.1"/>
    </source>
</evidence>
<accession>A0A0M0LG62</accession>
<dbReference type="InterPro" id="IPR014875">
    <property type="entry name" value="Mor_transcription_activator"/>
</dbReference>